<evidence type="ECO:0000313" key="2">
    <source>
        <dbReference type="Proteomes" id="UP000062645"/>
    </source>
</evidence>
<proteinExistence type="predicted"/>
<dbReference type="PATRIC" id="fig|224013.5.peg.1438"/>
<reference evidence="2" key="1">
    <citation type="submission" date="2015-07" db="EMBL/GenBank/DDBJ databases">
        <title>Genome Of Nitrogen-Fixing Cyanobacterium Nostoc piscinale CENA21 From Solimoes/Amazon River Floodplain Sediments And Comparative Genomics To Uncover Biosynthetic Natural Products Potential.</title>
        <authorList>
            <person name="Leao T.F."/>
            <person name="Leao P.N."/>
            <person name="Guimaraes P.I."/>
            <person name="de Melo A.G.C."/>
            <person name="Ramos R.T.J."/>
            <person name="Silva A."/>
            <person name="Fiore M.F."/>
            <person name="Schneider M.P.C."/>
        </authorList>
    </citation>
    <scope>NUCLEOTIDE SEQUENCE [LARGE SCALE GENOMIC DNA]</scope>
    <source>
        <strain evidence="2">CENA21</strain>
    </source>
</reference>
<sequence length="60" mass="6438">MKKTYEAPKLTNYGSVENITHAFGRPGPKDTFQIGNDPTQIPGEVLGLDGSQNGVLIPQP</sequence>
<gene>
    <name evidence="1" type="ORF">ACX27_05925</name>
</gene>
<dbReference type="EMBL" id="CP012036">
    <property type="protein sequence ID" value="ALF52487.1"/>
    <property type="molecule type" value="Genomic_DNA"/>
</dbReference>
<keyword evidence="2" id="KW-1185">Reference proteome</keyword>
<accession>A0A0M3V4T2</accession>
<dbReference type="STRING" id="224013.ACX27_05925"/>
<dbReference type="RefSeq" id="WP_062289669.1">
    <property type="nucleotide sequence ID" value="NZ_CP012036.1"/>
</dbReference>
<dbReference type="OrthoDB" id="518161at2"/>
<dbReference type="AlphaFoldDB" id="A0A0M3V4T2"/>
<name>A0A0M3V4T2_9NOSO</name>
<dbReference type="Proteomes" id="UP000062645">
    <property type="component" value="Chromosome"/>
</dbReference>
<dbReference type="NCBIfam" id="NF033521">
    <property type="entry name" value="lasso_leader_L3"/>
    <property type="match status" value="1"/>
</dbReference>
<organism evidence="1 2">
    <name type="scientific">Nostoc piscinale CENA21</name>
    <dbReference type="NCBI Taxonomy" id="224013"/>
    <lineage>
        <taxon>Bacteria</taxon>
        <taxon>Bacillati</taxon>
        <taxon>Cyanobacteriota</taxon>
        <taxon>Cyanophyceae</taxon>
        <taxon>Nostocales</taxon>
        <taxon>Nostocaceae</taxon>
        <taxon>Nostoc</taxon>
    </lineage>
</organism>
<dbReference type="NCBIfam" id="NF033528">
    <property type="entry name" value="lasso_cyano"/>
    <property type="match status" value="1"/>
</dbReference>
<protein>
    <submittedName>
        <fullName evidence="1">Rhizobiocin/RTX toxin and hemolysin-type calcium binding protein</fullName>
    </submittedName>
</protein>
<reference evidence="1 2" key="2">
    <citation type="journal article" date="2016" name="Genome Announc.">
        <title>Draft Genome Sequence of the N2-Fixing Cyanobacterium Nostoc piscinale CENA21, Isolated from the Brazilian Amazon Floodplain.</title>
        <authorList>
            <person name="Leao T."/>
            <person name="Guimaraes P.I."/>
            <person name="de Melo A.G."/>
            <person name="Ramos R.T."/>
            <person name="Leao P.N."/>
            <person name="Silva A."/>
            <person name="Fiore M.F."/>
            <person name="Schneider M.P."/>
        </authorList>
    </citation>
    <scope>NUCLEOTIDE SEQUENCE [LARGE SCALE GENOMIC DNA]</scope>
    <source>
        <strain evidence="1 2">CENA21</strain>
    </source>
</reference>
<evidence type="ECO:0000313" key="1">
    <source>
        <dbReference type="EMBL" id="ALF52487.1"/>
    </source>
</evidence>
<dbReference type="KEGG" id="npz:ACX27_05925"/>